<dbReference type="EMBL" id="JAIWYP010000001">
    <property type="protein sequence ID" value="KAH3883907.1"/>
    <property type="molecule type" value="Genomic_DNA"/>
</dbReference>
<sequence>MYRWVDGTCSARWVTHAKSPIWRLSAIASGESVAEGTLTGPSLWSRLSLGTCSARWVTHAKSPIWRLSAIASGESVAEGTLTGPSLWSRLSLGTCSARWVTHAKSPIWRLSAIASGESVAEGTLTCPSLWSRLSLGRGKIIIVGKIIIMGRNIIRKTDPTPGSRVFLRTGTNFELGRDTIRANVLTPFHDHSTKNYYF</sequence>
<proteinExistence type="predicted"/>
<comment type="caution">
    <text evidence="1">The sequence shown here is derived from an EMBL/GenBank/DDBJ whole genome shotgun (WGS) entry which is preliminary data.</text>
</comment>
<reference evidence="1" key="2">
    <citation type="submission" date="2020-11" db="EMBL/GenBank/DDBJ databases">
        <authorList>
            <person name="McCartney M.A."/>
            <person name="Auch B."/>
            <person name="Kono T."/>
            <person name="Mallez S."/>
            <person name="Becker A."/>
            <person name="Gohl D.M."/>
            <person name="Silverstein K.A.T."/>
            <person name="Koren S."/>
            <person name="Bechman K.B."/>
            <person name="Herman A."/>
            <person name="Abrahante J.E."/>
            <person name="Garbe J."/>
        </authorList>
    </citation>
    <scope>NUCLEOTIDE SEQUENCE</scope>
    <source>
        <strain evidence="1">Duluth1</strain>
        <tissue evidence="1">Whole animal</tissue>
    </source>
</reference>
<protein>
    <submittedName>
        <fullName evidence="1">Uncharacterized protein</fullName>
    </submittedName>
</protein>
<keyword evidence="2" id="KW-1185">Reference proteome</keyword>
<reference evidence="1" key="1">
    <citation type="journal article" date="2019" name="bioRxiv">
        <title>The Genome of the Zebra Mussel, Dreissena polymorpha: A Resource for Invasive Species Research.</title>
        <authorList>
            <person name="McCartney M.A."/>
            <person name="Auch B."/>
            <person name="Kono T."/>
            <person name="Mallez S."/>
            <person name="Zhang Y."/>
            <person name="Obille A."/>
            <person name="Becker A."/>
            <person name="Abrahante J.E."/>
            <person name="Garbe J."/>
            <person name="Badalamenti J.P."/>
            <person name="Herman A."/>
            <person name="Mangelson H."/>
            <person name="Liachko I."/>
            <person name="Sullivan S."/>
            <person name="Sone E.D."/>
            <person name="Koren S."/>
            <person name="Silverstein K.A.T."/>
            <person name="Beckman K.B."/>
            <person name="Gohl D.M."/>
        </authorList>
    </citation>
    <scope>NUCLEOTIDE SEQUENCE</scope>
    <source>
        <strain evidence="1">Duluth1</strain>
        <tissue evidence="1">Whole animal</tissue>
    </source>
</reference>
<evidence type="ECO:0000313" key="2">
    <source>
        <dbReference type="Proteomes" id="UP000828390"/>
    </source>
</evidence>
<dbReference type="AlphaFoldDB" id="A0A9D4RZ36"/>
<dbReference type="Proteomes" id="UP000828390">
    <property type="component" value="Unassembled WGS sequence"/>
</dbReference>
<organism evidence="1 2">
    <name type="scientific">Dreissena polymorpha</name>
    <name type="common">Zebra mussel</name>
    <name type="synonym">Mytilus polymorpha</name>
    <dbReference type="NCBI Taxonomy" id="45954"/>
    <lineage>
        <taxon>Eukaryota</taxon>
        <taxon>Metazoa</taxon>
        <taxon>Spiralia</taxon>
        <taxon>Lophotrochozoa</taxon>
        <taxon>Mollusca</taxon>
        <taxon>Bivalvia</taxon>
        <taxon>Autobranchia</taxon>
        <taxon>Heteroconchia</taxon>
        <taxon>Euheterodonta</taxon>
        <taxon>Imparidentia</taxon>
        <taxon>Neoheterodontei</taxon>
        <taxon>Myida</taxon>
        <taxon>Dreissenoidea</taxon>
        <taxon>Dreissenidae</taxon>
        <taxon>Dreissena</taxon>
    </lineage>
</organism>
<gene>
    <name evidence="1" type="ORF">DPMN_007875</name>
</gene>
<evidence type="ECO:0000313" key="1">
    <source>
        <dbReference type="EMBL" id="KAH3883907.1"/>
    </source>
</evidence>
<accession>A0A9D4RZ36</accession>
<name>A0A9D4RZ36_DREPO</name>